<name>A0A4Y8RR97_9HYPH</name>
<proteinExistence type="predicted"/>
<dbReference type="InterPro" id="IPR050303">
    <property type="entry name" value="GatZ_KbaZ_carbometab"/>
</dbReference>
<dbReference type="PANTHER" id="PTHR32502">
    <property type="entry name" value="N-ACETYLGALACTOSAMINE PERMEASE II COMPONENT-RELATED"/>
    <property type="match status" value="1"/>
</dbReference>
<dbReference type="PIRSF" id="PIRSF009264">
    <property type="entry name" value="TagBP_ald_AgaZ"/>
    <property type="match status" value="1"/>
</dbReference>
<dbReference type="RefSeq" id="WP_134761778.1">
    <property type="nucleotide sequence ID" value="NZ_SOZD01000002.1"/>
</dbReference>
<dbReference type="GO" id="GO:0009401">
    <property type="term" value="P:phosphoenolpyruvate-dependent sugar phosphotransferase system"/>
    <property type="evidence" value="ECO:0007669"/>
    <property type="project" value="TreeGrafter"/>
</dbReference>
<dbReference type="InterPro" id="IPR013785">
    <property type="entry name" value="Aldolase_TIM"/>
</dbReference>
<dbReference type="GO" id="GO:0005975">
    <property type="term" value="P:carbohydrate metabolic process"/>
    <property type="evidence" value="ECO:0007669"/>
    <property type="project" value="InterPro"/>
</dbReference>
<dbReference type="Gene3D" id="3.20.20.70">
    <property type="entry name" value="Aldolase class I"/>
    <property type="match status" value="1"/>
</dbReference>
<comment type="pathway">
    <text evidence="1">Carbohydrate metabolism.</text>
</comment>
<dbReference type="Pfam" id="PF08013">
    <property type="entry name" value="GatZ_KbaZ-like"/>
    <property type="match status" value="1"/>
</dbReference>
<comment type="caution">
    <text evidence="2">The sequence shown here is derived from an EMBL/GenBank/DDBJ whole genome shotgun (WGS) entry which is preliminary data.</text>
</comment>
<keyword evidence="3" id="KW-1185">Reference proteome</keyword>
<dbReference type="AlphaFoldDB" id="A0A4Y8RR97"/>
<dbReference type="PANTHER" id="PTHR32502:SF2">
    <property type="entry name" value="D-TAGATOSE-1,6-BISPHOSPHATE ALDOLASE SUBUNIT KBAZ"/>
    <property type="match status" value="1"/>
</dbReference>
<dbReference type="InterPro" id="IPR012062">
    <property type="entry name" value="GatZ/KbaZ-like"/>
</dbReference>
<dbReference type="GO" id="GO:0005886">
    <property type="term" value="C:plasma membrane"/>
    <property type="evidence" value="ECO:0007669"/>
    <property type="project" value="TreeGrafter"/>
</dbReference>
<dbReference type="Proteomes" id="UP000298179">
    <property type="component" value="Unassembled WGS sequence"/>
</dbReference>
<dbReference type="OrthoDB" id="1672942at2"/>
<dbReference type="EMBL" id="SOZD01000002">
    <property type="protein sequence ID" value="TFF25610.1"/>
    <property type="molecule type" value="Genomic_DNA"/>
</dbReference>
<dbReference type="SUPFAM" id="SSF51569">
    <property type="entry name" value="Aldolase"/>
    <property type="match status" value="1"/>
</dbReference>
<protein>
    <submittedName>
        <fullName evidence="2">Tagatose-bisphosphate aldolase</fullName>
    </submittedName>
</protein>
<dbReference type="Gene3D" id="1.10.400.20">
    <property type="entry name" value="putative tagatose 6-phosphate kinase domain like"/>
    <property type="match status" value="1"/>
</dbReference>
<sequence length="431" mass="46732">MVAVLDALAETRRAKRPRGIASVCSAHPLVLRAALRHARERAGPVLVEATCNQVNHRGGYTGMTPAGFVDLVGRIAREERCPPKQILLGGDHLGPNPWRARPAEEAMAEAETMVAAYAGAGFRKLHLDCSMGCAGEPPALDDETTARRAARLAKIADDVCREAGGAMPRFILGTEVPPPGGADHVLDGVEPTAPDAARETIAVHRRVFQVAGLGEAFDRVTGIVVQPGVEFGNRNVVRYDREKAADLCRVLDEEPGLVFEAHSTDYQGAAPLGALVEDGFLILKVGPELNFVLREALYALDLIASDLLPGYGDRPLMRAMEAAMQADPAGWQRHYKGDGAEARFLRHYSLSDRIRYYWPSPEAEAAVERLTAALTGVKLPLPLLWQHMPAAEHFADRPLDPQELLIWRVMRSLDVYQAAADGDATPRAACS</sequence>
<organism evidence="2 3">
    <name type="scientific">Jiella endophytica</name>
    <dbReference type="NCBI Taxonomy" id="2558362"/>
    <lineage>
        <taxon>Bacteria</taxon>
        <taxon>Pseudomonadati</taxon>
        <taxon>Pseudomonadota</taxon>
        <taxon>Alphaproteobacteria</taxon>
        <taxon>Hyphomicrobiales</taxon>
        <taxon>Aurantimonadaceae</taxon>
        <taxon>Jiella</taxon>
    </lineage>
</organism>
<evidence type="ECO:0000313" key="2">
    <source>
        <dbReference type="EMBL" id="TFF25610.1"/>
    </source>
</evidence>
<reference evidence="2 3" key="1">
    <citation type="submission" date="2019-03" db="EMBL/GenBank/DDBJ databases">
        <title>Jiella endophytica sp. nov., a novel endophytic bacterium isolated from root of Ficus microcarpa Linn. f.</title>
        <authorList>
            <person name="Tuo L."/>
        </authorList>
    </citation>
    <scope>NUCLEOTIDE SEQUENCE [LARGE SCALE GENOMIC DNA]</scope>
    <source>
        <strain evidence="2 3">CBS5Q-3</strain>
    </source>
</reference>
<evidence type="ECO:0000256" key="1">
    <source>
        <dbReference type="ARBA" id="ARBA00005007"/>
    </source>
</evidence>
<accession>A0A4Y8RR97</accession>
<gene>
    <name evidence="2" type="ORF">E3C22_09725</name>
</gene>
<evidence type="ECO:0000313" key="3">
    <source>
        <dbReference type="Proteomes" id="UP000298179"/>
    </source>
</evidence>